<evidence type="ECO:0000313" key="1">
    <source>
        <dbReference type="EMBL" id="CAF1461470.1"/>
    </source>
</evidence>
<protein>
    <submittedName>
        <fullName evidence="1">Uncharacterized protein</fullName>
    </submittedName>
</protein>
<evidence type="ECO:0000313" key="3">
    <source>
        <dbReference type="Proteomes" id="UP000663828"/>
    </source>
</evidence>
<comment type="caution">
    <text evidence="1">The sequence shown here is derived from an EMBL/GenBank/DDBJ whole genome shotgun (WGS) entry which is preliminary data.</text>
</comment>
<gene>
    <name evidence="1" type="ORF">EDS130_LOCUS40186</name>
    <name evidence="2" type="ORF">XAT740_LOCUS47209</name>
</gene>
<keyword evidence="3" id="KW-1185">Reference proteome</keyword>
<dbReference type="Proteomes" id="UP000663828">
    <property type="component" value="Unassembled WGS sequence"/>
</dbReference>
<dbReference type="Proteomes" id="UP000663852">
    <property type="component" value="Unassembled WGS sequence"/>
</dbReference>
<proteinExistence type="predicted"/>
<evidence type="ECO:0000313" key="2">
    <source>
        <dbReference type="EMBL" id="CAF1596831.1"/>
    </source>
</evidence>
<sequence length="178" mass="20529">MTTTTTFNNDHQMNVPVSILVPIPMIVIQISVPQAQPINHLNTACVHCGRHDQSNSKDEEESQDITDDVIFIEEKQPAVNDDVIFVKEELSDVPELVGNIQQEEFKMDFDVDERNFQDKFAHWPNIYSPISFTESTSGERRDLPFSQAQDMFFDNLLNTCCDDIGQLVEYLKDDMFYM</sequence>
<name>A0A815QB26_ADIRI</name>
<dbReference type="EMBL" id="CAJNOJ010000477">
    <property type="protein sequence ID" value="CAF1461470.1"/>
    <property type="molecule type" value="Genomic_DNA"/>
</dbReference>
<accession>A0A815QB26</accession>
<dbReference type="OrthoDB" id="10501103at2759"/>
<organism evidence="1 4">
    <name type="scientific">Adineta ricciae</name>
    <name type="common">Rotifer</name>
    <dbReference type="NCBI Taxonomy" id="249248"/>
    <lineage>
        <taxon>Eukaryota</taxon>
        <taxon>Metazoa</taxon>
        <taxon>Spiralia</taxon>
        <taxon>Gnathifera</taxon>
        <taxon>Rotifera</taxon>
        <taxon>Eurotatoria</taxon>
        <taxon>Bdelloidea</taxon>
        <taxon>Adinetida</taxon>
        <taxon>Adinetidae</taxon>
        <taxon>Adineta</taxon>
    </lineage>
</organism>
<dbReference type="EMBL" id="CAJNOR010006501">
    <property type="protein sequence ID" value="CAF1596831.1"/>
    <property type="molecule type" value="Genomic_DNA"/>
</dbReference>
<reference evidence="1" key="1">
    <citation type="submission" date="2021-02" db="EMBL/GenBank/DDBJ databases">
        <authorList>
            <person name="Nowell W R."/>
        </authorList>
    </citation>
    <scope>NUCLEOTIDE SEQUENCE</scope>
</reference>
<evidence type="ECO:0000313" key="4">
    <source>
        <dbReference type="Proteomes" id="UP000663852"/>
    </source>
</evidence>
<dbReference type="AlphaFoldDB" id="A0A815QB26"/>